<proteinExistence type="predicted"/>
<sequence length="557" mass="62994">MKLKKLLLFILTVTLYGGVIFAQQTDTVYVPANKENGDPYVNSLIDYIVADTNAAGEQLHSVYKLERGSFYIVDKAVDLKNPVKIVADPPVENDPEKAPPKILSNVTADGGTATMNLINTWADITIKNVWLAGIDAGGQNRGWGYGQALAVQDSFVTVTLDGVWLDYNGWSAIATAQPHTSWFINNLHARNEQNPGDQWTTFVFFLENAGVVDTFVAKNCTYFQSNSFFIFPPDVIQYIEVDHCTFVNLLKWPFHETQWLKAKFTNNIFYNVSALSLTETEEEGQDPDHLEYGLINVDTLAANELGQPGQYTIPESEREIIVKNNLYYFTQDLQDYWANNDSVKAQVWMNSRTRAMFDNDAEWPGLVEENTWNQDPMFNDFPQLSEATAKLVQVCLDIRAGSMHEWDWDADQVSDPQFYRLINPYPLPENFRSYAGLVGTDGLPIGDLRYYPDLVSVEENSNGVPNDFQLLQNYPNPFNPSTIIRFNLNKSGYVKLSVFNLLGEKVITLVDDVKNAGSHFVTWNGKNSASISVPAGIYFYKLEMENNIQVKKMMLLK</sequence>
<keyword evidence="1" id="KW-0732">Signal</keyword>
<dbReference type="AlphaFoldDB" id="I6Z2I5"/>
<dbReference type="Gene3D" id="2.60.40.4070">
    <property type="match status" value="1"/>
</dbReference>
<name>I6Z2I5_MELRP</name>
<organism evidence="3 4">
    <name type="scientific">Melioribacter roseus (strain DSM 23840 / JCM 17771 / VKM B-2668 / P3M-2)</name>
    <dbReference type="NCBI Taxonomy" id="1191523"/>
    <lineage>
        <taxon>Bacteria</taxon>
        <taxon>Pseudomonadati</taxon>
        <taxon>Ignavibacteriota</taxon>
        <taxon>Ignavibacteria</taxon>
        <taxon>Ignavibacteriales</taxon>
        <taxon>Melioribacteraceae</taxon>
        <taxon>Melioribacter</taxon>
    </lineage>
</organism>
<evidence type="ECO:0000313" key="3">
    <source>
        <dbReference type="EMBL" id="AFN73355.1"/>
    </source>
</evidence>
<dbReference type="eggNOG" id="COG0708">
    <property type="taxonomic scope" value="Bacteria"/>
</dbReference>
<dbReference type="STRING" id="1191523.MROS_0111"/>
<gene>
    <name evidence="3" type="ordered locus">MROS_0111</name>
</gene>
<dbReference type="Pfam" id="PF18962">
    <property type="entry name" value="Por_Secre_tail"/>
    <property type="match status" value="1"/>
</dbReference>
<keyword evidence="4" id="KW-1185">Reference proteome</keyword>
<feature type="signal peptide" evidence="1">
    <location>
        <begin position="1"/>
        <end position="22"/>
    </location>
</feature>
<protein>
    <recommendedName>
        <fullName evidence="2">Secretion system C-terminal sorting domain-containing protein</fullName>
    </recommendedName>
</protein>
<reference evidence="3 4" key="1">
    <citation type="journal article" date="2013" name="PLoS ONE">
        <title>Genomic analysis of Melioribacter roseus, facultatively anaerobic organotrophic bacterium representing a novel deep lineage within Bacteriodetes/Chlorobi group.</title>
        <authorList>
            <person name="Kadnikov V.V."/>
            <person name="Mardanov A.V."/>
            <person name="Podosokorskaya O.A."/>
            <person name="Gavrilov S.N."/>
            <person name="Kublanov I.V."/>
            <person name="Beletsky A.V."/>
            <person name="Bonch-Osmolovskaya E.A."/>
            <person name="Ravin N.V."/>
        </authorList>
    </citation>
    <scope>NUCLEOTIDE SEQUENCE [LARGE SCALE GENOMIC DNA]</scope>
    <source>
        <strain evidence="4">JCM 17771 / P3M-2</strain>
    </source>
</reference>
<evidence type="ECO:0000313" key="4">
    <source>
        <dbReference type="Proteomes" id="UP000009011"/>
    </source>
</evidence>
<feature type="domain" description="Secretion system C-terminal sorting" evidence="2">
    <location>
        <begin position="474"/>
        <end position="554"/>
    </location>
</feature>
<dbReference type="HOGENOM" id="CLU_512690_0_0_10"/>
<dbReference type="InterPro" id="IPR011050">
    <property type="entry name" value="Pectin_lyase_fold/virulence"/>
</dbReference>
<dbReference type="EMBL" id="CP003557">
    <property type="protein sequence ID" value="AFN73355.1"/>
    <property type="molecule type" value="Genomic_DNA"/>
</dbReference>
<dbReference type="NCBIfam" id="TIGR04183">
    <property type="entry name" value="Por_Secre_tail"/>
    <property type="match status" value="1"/>
</dbReference>
<evidence type="ECO:0000256" key="1">
    <source>
        <dbReference type="SAM" id="SignalP"/>
    </source>
</evidence>
<dbReference type="OrthoDB" id="952861at2"/>
<dbReference type="SUPFAM" id="SSF51126">
    <property type="entry name" value="Pectin lyase-like"/>
    <property type="match status" value="1"/>
</dbReference>
<dbReference type="Proteomes" id="UP000009011">
    <property type="component" value="Chromosome"/>
</dbReference>
<dbReference type="KEGG" id="mro:MROS_0111"/>
<accession>I6Z2I5</accession>
<dbReference type="RefSeq" id="WP_014854792.1">
    <property type="nucleotide sequence ID" value="NC_018178.1"/>
</dbReference>
<dbReference type="InterPro" id="IPR026444">
    <property type="entry name" value="Secre_tail"/>
</dbReference>
<feature type="chain" id="PRO_5003707110" description="Secretion system C-terminal sorting domain-containing protein" evidence="1">
    <location>
        <begin position="23"/>
        <end position="557"/>
    </location>
</feature>
<evidence type="ECO:0000259" key="2">
    <source>
        <dbReference type="Pfam" id="PF18962"/>
    </source>
</evidence>